<dbReference type="EMBL" id="JACRYT010000015">
    <property type="protein sequence ID" value="MBC6680582.1"/>
    <property type="molecule type" value="Genomic_DNA"/>
</dbReference>
<keyword evidence="3" id="KW-1185">Reference proteome</keyword>
<accession>A0A923NNY0</accession>
<evidence type="ECO:0000313" key="2">
    <source>
        <dbReference type="EMBL" id="MBC6680582.1"/>
    </source>
</evidence>
<proteinExistence type="predicted"/>
<organism evidence="2 3">
    <name type="scientific">Zhenpiania hominis</name>
    <dbReference type="NCBI Taxonomy" id="2763644"/>
    <lineage>
        <taxon>Bacteria</taxon>
        <taxon>Bacillati</taxon>
        <taxon>Bacillota</taxon>
        <taxon>Clostridia</taxon>
        <taxon>Peptostreptococcales</taxon>
        <taxon>Anaerovoracaceae</taxon>
        <taxon>Zhenpiania</taxon>
    </lineage>
</organism>
<dbReference type="Proteomes" id="UP000602647">
    <property type="component" value="Unassembled WGS sequence"/>
</dbReference>
<evidence type="ECO:0000313" key="3">
    <source>
        <dbReference type="Proteomes" id="UP000602647"/>
    </source>
</evidence>
<reference evidence="2" key="1">
    <citation type="submission" date="2020-08" db="EMBL/GenBank/DDBJ databases">
        <title>Genome public.</title>
        <authorList>
            <person name="Liu C."/>
            <person name="Sun Q."/>
        </authorList>
    </citation>
    <scope>NUCLEOTIDE SEQUENCE</scope>
    <source>
        <strain evidence="2">BX12</strain>
    </source>
</reference>
<gene>
    <name evidence="2" type="ORF">H9L42_12200</name>
</gene>
<dbReference type="RefSeq" id="WP_187303677.1">
    <property type="nucleotide sequence ID" value="NZ_JACRYT010000015.1"/>
</dbReference>
<dbReference type="AlphaFoldDB" id="A0A923NNY0"/>
<comment type="caution">
    <text evidence="2">The sequence shown here is derived from an EMBL/GenBank/DDBJ whole genome shotgun (WGS) entry which is preliminary data.</text>
</comment>
<dbReference type="Pfam" id="PF13338">
    <property type="entry name" value="AbiEi_4"/>
    <property type="match status" value="1"/>
</dbReference>
<name>A0A923NNY0_9FIRM</name>
<evidence type="ECO:0000259" key="1">
    <source>
        <dbReference type="Pfam" id="PF13338"/>
    </source>
</evidence>
<feature type="domain" description="AbiEi antitoxin N-terminal" evidence="1">
    <location>
        <begin position="13"/>
        <end position="53"/>
    </location>
</feature>
<dbReference type="InterPro" id="IPR025159">
    <property type="entry name" value="AbiEi_N"/>
</dbReference>
<sequence>MDKKETIKNIVNNNDGIAKTADFVAEGLTNYDVANLCKEGYLERVRHGYYQLAAQEDIKEEQVIATLLPESIVCVESALFYYGYSDFSPRQWSIAVPRTFSRTRLHIDSLATKVYFVQPTLFEIGKTSEDFNGVQLAVYDRERTICDCFKYRTKLDNEMFNKALNAYAADKKKNLSNLSNYAKKMRVYKKLMDVMEVLLNG</sequence>
<protein>
    <submittedName>
        <fullName evidence="2">Type IV toxin-antitoxin system AbiEi family antitoxin domain-containing protein</fullName>
    </submittedName>
</protein>